<feature type="domain" description="Cupin type-2" evidence="1">
    <location>
        <begin position="36"/>
        <end position="101"/>
    </location>
</feature>
<evidence type="ECO:0000313" key="3">
    <source>
        <dbReference type="Proteomes" id="UP000050867"/>
    </source>
</evidence>
<comment type="caution">
    <text evidence="2">The sequence shown here is derived from an EMBL/GenBank/DDBJ whole genome shotgun (WGS) entry which is preliminary data.</text>
</comment>
<dbReference type="EMBL" id="LLZU01000018">
    <property type="protein sequence ID" value="KRV48899.1"/>
    <property type="molecule type" value="Genomic_DNA"/>
</dbReference>
<keyword evidence="3" id="KW-1185">Reference proteome</keyword>
<dbReference type="Gene3D" id="2.60.120.10">
    <property type="entry name" value="Jelly Rolls"/>
    <property type="match status" value="1"/>
</dbReference>
<accession>A0A0T6LS03</accession>
<dbReference type="STRING" id="76728.AQ490_23515"/>
<dbReference type="eggNOG" id="COG0662">
    <property type="taxonomic scope" value="Bacteria"/>
</dbReference>
<dbReference type="AlphaFoldDB" id="A0A0T6LS03"/>
<protein>
    <submittedName>
        <fullName evidence="2">Cupin</fullName>
    </submittedName>
</protein>
<dbReference type="RefSeq" id="WP_040911867.1">
    <property type="nucleotide sequence ID" value="NZ_LLZU01000018.1"/>
</dbReference>
<evidence type="ECO:0000313" key="2">
    <source>
        <dbReference type="EMBL" id="KRV48899.1"/>
    </source>
</evidence>
<dbReference type="SUPFAM" id="SSF51182">
    <property type="entry name" value="RmlC-like cupins"/>
    <property type="match status" value="1"/>
</dbReference>
<dbReference type="Proteomes" id="UP000050867">
    <property type="component" value="Unassembled WGS sequence"/>
</dbReference>
<dbReference type="InterPro" id="IPR014710">
    <property type="entry name" value="RmlC-like_jellyroll"/>
</dbReference>
<organism evidence="2 3">
    <name type="scientific">Wenjunlia vitaminophila</name>
    <name type="common">Streptomyces vitaminophilus</name>
    <dbReference type="NCBI Taxonomy" id="76728"/>
    <lineage>
        <taxon>Bacteria</taxon>
        <taxon>Bacillati</taxon>
        <taxon>Actinomycetota</taxon>
        <taxon>Actinomycetes</taxon>
        <taxon>Kitasatosporales</taxon>
        <taxon>Streptomycetaceae</taxon>
        <taxon>Wenjunlia</taxon>
    </lineage>
</organism>
<dbReference type="OrthoDB" id="5145129at2"/>
<sequence length="135" mass="14057">MPFVRGAEAVTHEVHGARFTAYANPGTGSRDLAAWRTEVPAGSAPVPHVVSHEEVFYLLSGEVRLTIDGDTADLLPGDAAVAPAGSRIAVANRTDEPARMWVTTRVGLTATLGDGSTLTPPWANHRPGTGHAVPG</sequence>
<dbReference type="CDD" id="cd20299">
    <property type="entry name" value="cupin_YP766765-like"/>
    <property type="match status" value="1"/>
</dbReference>
<dbReference type="InterPro" id="IPR011051">
    <property type="entry name" value="RmlC_Cupin_sf"/>
</dbReference>
<reference evidence="2 3" key="1">
    <citation type="submission" date="2015-10" db="EMBL/GenBank/DDBJ databases">
        <title>Draft genome sequence of pyrrolomycin-producing Streptomyces vitaminophilus.</title>
        <authorList>
            <person name="Graham D.E."/>
            <person name="Mahan K.M."/>
            <person name="Klingeman D.M."/>
            <person name="Hettich R.L."/>
            <person name="Parry R.J."/>
        </authorList>
    </citation>
    <scope>NUCLEOTIDE SEQUENCE [LARGE SCALE GENOMIC DNA]</scope>
    <source>
        <strain evidence="2 3">ATCC 31673</strain>
    </source>
</reference>
<gene>
    <name evidence="2" type="ORF">AQ490_23515</name>
</gene>
<proteinExistence type="predicted"/>
<evidence type="ECO:0000259" key="1">
    <source>
        <dbReference type="Pfam" id="PF07883"/>
    </source>
</evidence>
<name>A0A0T6LS03_WENVI</name>
<dbReference type="InterPro" id="IPR013096">
    <property type="entry name" value="Cupin_2"/>
</dbReference>
<dbReference type="Pfam" id="PF07883">
    <property type="entry name" value="Cupin_2"/>
    <property type="match status" value="1"/>
</dbReference>